<dbReference type="AlphaFoldDB" id="A0A072TJ96"/>
<dbReference type="Proteomes" id="UP000002051">
    <property type="component" value="Unassembled WGS sequence"/>
</dbReference>
<gene>
    <name evidence="1" type="ORF">MTR_0027s0030</name>
</gene>
<reference evidence="1 3" key="2">
    <citation type="journal article" date="2014" name="BMC Genomics">
        <title>An improved genome release (version Mt4.0) for the model legume Medicago truncatula.</title>
        <authorList>
            <person name="Tang H."/>
            <person name="Krishnakumar V."/>
            <person name="Bidwell S."/>
            <person name="Rosen B."/>
            <person name="Chan A."/>
            <person name="Zhou S."/>
            <person name="Gentzbittel L."/>
            <person name="Childs K.L."/>
            <person name="Yandell M."/>
            <person name="Gundlach H."/>
            <person name="Mayer K.F."/>
            <person name="Schwartz D.C."/>
            <person name="Town C.D."/>
        </authorList>
    </citation>
    <scope>GENOME REANNOTATION</scope>
    <source>
        <strain evidence="1">A17</strain>
        <strain evidence="2 3">cv. Jemalong A17</strain>
    </source>
</reference>
<reference evidence="1 3" key="1">
    <citation type="journal article" date="2011" name="Nature">
        <title>The Medicago genome provides insight into the evolution of rhizobial symbioses.</title>
        <authorList>
            <person name="Young N.D."/>
            <person name="Debelle F."/>
            <person name="Oldroyd G.E."/>
            <person name="Geurts R."/>
            <person name="Cannon S.B."/>
            <person name="Udvardi M.K."/>
            <person name="Benedito V.A."/>
            <person name="Mayer K.F."/>
            <person name="Gouzy J."/>
            <person name="Schoof H."/>
            <person name="Van de Peer Y."/>
            <person name="Proost S."/>
            <person name="Cook D.R."/>
            <person name="Meyers B.C."/>
            <person name="Spannagl M."/>
            <person name="Cheung F."/>
            <person name="De Mita S."/>
            <person name="Krishnakumar V."/>
            <person name="Gundlach H."/>
            <person name="Zhou S."/>
            <person name="Mudge J."/>
            <person name="Bharti A.K."/>
            <person name="Murray J.D."/>
            <person name="Naoumkina M.A."/>
            <person name="Rosen B."/>
            <person name="Silverstein K.A."/>
            <person name="Tang H."/>
            <person name="Rombauts S."/>
            <person name="Zhao P.X."/>
            <person name="Zhou P."/>
            <person name="Barbe V."/>
            <person name="Bardou P."/>
            <person name="Bechner M."/>
            <person name="Bellec A."/>
            <person name="Berger A."/>
            <person name="Berges H."/>
            <person name="Bidwell S."/>
            <person name="Bisseling T."/>
            <person name="Choisne N."/>
            <person name="Couloux A."/>
            <person name="Denny R."/>
            <person name="Deshpande S."/>
            <person name="Dai X."/>
            <person name="Doyle J.J."/>
            <person name="Dudez A.M."/>
            <person name="Farmer A.D."/>
            <person name="Fouteau S."/>
            <person name="Franken C."/>
            <person name="Gibelin C."/>
            <person name="Gish J."/>
            <person name="Goldstein S."/>
            <person name="Gonzalez A.J."/>
            <person name="Green P.J."/>
            <person name="Hallab A."/>
            <person name="Hartog M."/>
            <person name="Hua A."/>
            <person name="Humphray S.J."/>
            <person name="Jeong D.H."/>
            <person name="Jing Y."/>
            <person name="Jocker A."/>
            <person name="Kenton S.M."/>
            <person name="Kim D.J."/>
            <person name="Klee K."/>
            <person name="Lai H."/>
            <person name="Lang C."/>
            <person name="Lin S."/>
            <person name="Macmil S.L."/>
            <person name="Magdelenat G."/>
            <person name="Matthews L."/>
            <person name="McCorrison J."/>
            <person name="Monaghan E.L."/>
            <person name="Mun J.H."/>
            <person name="Najar F.Z."/>
            <person name="Nicholson C."/>
            <person name="Noirot C."/>
            <person name="O'Bleness M."/>
            <person name="Paule C.R."/>
            <person name="Poulain J."/>
            <person name="Prion F."/>
            <person name="Qin B."/>
            <person name="Qu C."/>
            <person name="Retzel E.F."/>
            <person name="Riddle C."/>
            <person name="Sallet E."/>
            <person name="Samain S."/>
            <person name="Samson N."/>
            <person name="Sanders I."/>
            <person name="Saurat O."/>
            <person name="Scarpelli C."/>
            <person name="Schiex T."/>
            <person name="Segurens B."/>
            <person name="Severin A.J."/>
            <person name="Sherrier D.J."/>
            <person name="Shi R."/>
            <person name="Sims S."/>
            <person name="Singer S.R."/>
            <person name="Sinharoy S."/>
            <person name="Sterck L."/>
            <person name="Viollet A."/>
            <person name="Wang B.B."/>
            <person name="Wang K."/>
            <person name="Wang M."/>
            <person name="Wang X."/>
            <person name="Warfsmann J."/>
            <person name="Weissenbach J."/>
            <person name="White D.D."/>
            <person name="White J.D."/>
            <person name="Wiley G.B."/>
            <person name="Wincker P."/>
            <person name="Xing Y."/>
            <person name="Yang L."/>
            <person name="Yao Z."/>
            <person name="Ying F."/>
            <person name="Zhai J."/>
            <person name="Zhou L."/>
            <person name="Zuber A."/>
            <person name="Denarie J."/>
            <person name="Dixon R.A."/>
            <person name="May G.D."/>
            <person name="Schwartz D.C."/>
            <person name="Rogers J."/>
            <person name="Quetier F."/>
            <person name="Town C.D."/>
            <person name="Roe B.A."/>
        </authorList>
    </citation>
    <scope>NUCLEOTIDE SEQUENCE [LARGE SCALE GENOMIC DNA]</scope>
    <source>
        <strain evidence="1">A17</strain>
        <strain evidence="2 3">cv. Jemalong A17</strain>
    </source>
</reference>
<name>A0A072TJ96_MEDTR</name>
<keyword evidence="3" id="KW-1185">Reference proteome</keyword>
<proteinExistence type="predicted"/>
<dbReference type="Pfam" id="PF14223">
    <property type="entry name" value="Retrotran_gag_2"/>
    <property type="match status" value="1"/>
</dbReference>
<protein>
    <submittedName>
        <fullName evidence="1 2">Uncharacterized protein</fullName>
    </submittedName>
</protein>
<organism evidence="1 3">
    <name type="scientific">Medicago truncatula</name>
    <name type="common">Barrel medic</name>
    <name type="synonym">Medicago tribuloides</name>
    <dbReference type="NCBI Taxonomy" id="3880"/>
    <lineage>
        <taxon>Eukaryota</taxon>
        <taxon>Viridiplantae</taxon>
        <taxon>Streptophyta</taxon>
        <taxon>Embryophyta</taxon>
        <taxon>Tracheophyta</taxon>
        <taxon>Spermatophyta</taxon>
        <taxon>Magnoliopsida</taxon>
        <taxon>eudicotyledons</taxon>
        <taxon>Gunneridae</taxon>
        <taxon>Pentapetalae</taxon>
        <taxon>rosids</taxon>
        <taxon>fabids</taxon>
        <taxon>Fabales</taxon>
        <taxon>Fabaceae</taxon>
        <taxon>Papilionoideae</taxon>
        <taxon>50 kb inversion clade</taxon>
        <taxon>NPAAA clade</taxon>
        <taxon>Hologalegina</taxon>
        <taxon>IRL clade</taxon>
        <taxon>Trifolieae</taxon>
        <taxon>Medicago</taxon>
    </lineage>
</organism>
<reference evidence="2" key="3">
    <citation type="submission" date="2015-06" db="UniProtKB">
        <authorList>
            <consortium name="EnsemblPlants"/>
        </authorList>
    </citation>
    <scope>IDENTIFICATION</scope>
    <source>
        <strain evidence="2">cv. Jemalong A17</strain>
    </source>
</reference>
<evidence type="ECO:0000313" key="3">
    <source>
        <dbReference type="Proteomes" id="UP000002051"/>
    </source>
</evidence>
<dbReference type="EMBL" id="KL402752">
    <property type="protein sequence ID" value="KEH17271.1"/>
    <property type="molecule type" value="Genomic_DNA"/>
</dbReference>
<sequence length="99" mass="11365">MGKSPCCVFYCYYRQIANVDLSRVQASHVLKGNISKMDNEKWEELDLRALSTICMSLAKNILVNVLGTSSTKVLWEKLDELYKAKHVSNQLLLKEKFHS</sequence>
<evidence type="ECO:0000313" key="2">
    <source>
        <dbReference type="EnsemblPlants" id="KEH17271"/>
    </source>
</evidence>
<evidence type="ECO:0000313" key="1">
    <source>
        <dbReference type="EMBL" id="KEH17271.1"/>
    </source>
</evidence>
<dbReference type="HOGENOM" id="CLU_2324016_0_0_1"/>
<accession>A0A072TJ96</accession>
<dbReference type="EnsemblPlants" id="KEH17271">
    <property type="protein sequence ID" value="KEH17271"/>
    <property type="gene ID" value="MTR_0027s0030"/>
</dbReference>